<dbReference type="Proteomes" id="UP000033966">
    <property type="component" value="Unassembled WGS sequence"/>
</dbReference>
<comment type="caution">
    <text evidence="2">The sequence shown here is derived from an EMBL/GenBank/DDBJ whole genome shotgun (WGS) entry which is preliminary data.</text>
</comment>
<feature type="transmembrane region" description="Helical" evidence="1">
    <location>
        <begin position="73"/>
        <end position="102"/>
    </location>
</feature>
<keyword evidence="1" id="KW-0812">Transmembrane</keyword>
<dbReference type="EMBL" id="LCKF01000034">
    <property type="protein sequence ID" value="KKT90567.1"/>
    <property type="molecule type" value="Genomic_DNA"/>
</dbReference>
<evidence type="ECO:0000256" key="1">
    <source>
        <dbReference type="SAM" id="Phobius"/>
    </source>
</evidence>
<organism evidence="2 3">
    <name type="scientific">Candidatus Jorgensenbacteria bacterium GW2011_GWA2_45_13</name>
    <dbReference type="NCBI Taxonomy" id="1618662"/>
    <lineage>
        <taxon>Bacteria</taxon>
        <taxon>Candidatus Joergenseniibacteriota</taxon>
    </lineage>
</organism>
<reference evidence="2 3" key="1">
    <citation type="journal article" date="2015" name="Nature">
        <title>rRNA introns, odd ribosomes, and small enigmatic genomes across a large radiation of phyla.</title>
        <authorList>
            <person name="Brown C.T."/>
            <person name="Hug L.A."/>
            <person name="Thomas B.C."/>
            <person name="Sharon I."/>
            <person name="Castelle C.J."/>
            <person name="Singh A."/>
            <person name="Wilkins M.J."/>
            <person name="Williams K.H."/>
            <person name="Banfield J.F."/>
        </authorList>
    </citation>
    <scope>NUCLEOTIDE SEQUENCE [LARGE SCALE GENOMIC DNA]</scope>
</reference>
<sequence length="128" mass="13791">MAEEQEKKKKFSPTEIILTTPVVVLVDAFTLIANLAAPIPVIGQVTQVGGSFIAGAVMFLFQFYLLMKGTKNLSFLIGGILDMIPFLNMLPTQTIGWIAVVIMENNPKLKKIAGKVDKTGVGKIAGKV</sequence>
<accession>A0A0G1NBR9</accession>
<gene>
    <name evidence="2" type="ORF">UW92_C0034G0009</name>
</gene>
<keyword evidence="1" id="KW-0472">Membrane</keyword>
<proteinExistence type="predicted"/>
<keyword evidence="1" id="KW-1133">Transmembrane helix</keyword>
<name>A0A0G1NBR9_9BACT</name>
<dbReference type="AlphaFoldDB" id="A0A0G1NBR9"/>
<evidence type="ECO:0000313" key="3">
    <source>
        <dbReference type="Proteomes" id="UP000033966"/>
    </source>
</evidence>
<protein>
    <submittedName>
        <fullName evidence="2">Uncharacterized protein</fullName>
    </submittedName>
</protein>
<feature type="transmembrane region" description="Helical" evidence="1">
    <location>
        <begin position="16"/>
        <end position="36"/>
    </location>
</feature>
<feature type="transmembrane region" description="Helical" evidence="1">
    <location>
        <begin position="48"/>
        <end position="67"/>
    </location>
</feature>
<evidence type="ECO:0000313" key="2">
    <source>
        <dbReference type="EMBL" id="KKT90567.1"/>
    </source>
</evidence>